<keyword evidence="1" id="KW-1133">Transmembrane helix</keyword>
<sequence>MNDPMLVTLIIILVVYLFTDLLLRKKKGHKLSKSFIKNVFHNRNKLFIAIDILLVIAFLGVAAYASTRFPPTYSPLLLFTFLAFINFLRGLEEWLYKREEKEYQHSWLAVGFLLVFLTVGFVYIP</sequence>
<comment type="caution">
    <text evidence="2">The sequence shown here is derived from an EMBL/GenBank/DDBJ whole genome shotgun (WGS) entry which is preliminary data.</text>
</comment>
<proteinExistence type="predicted"/>
<evidence type="ECO:0000313" key="3">
    <source>
        <dbReference type="Proteomes" id="UP000790580"/>
    </source>
</evidence>
<gene>
    <name evidence="2" type="ORF">KS407_18385</name>
</gene>
<keyword evidence="1" id="KW-0812">Transmembrane</keyword>
<dbReference type="Proteomes" id="UP000790580">
    <property type="component" value="Unassembled WGS sequence"/>
</dbReference>
<keyword evidence="3" id="KW-1185">Reference proteome</keyword>
<organism evidence="2 3">
    <name type="scientific">Evansella alkalicola</name>
    <dbReference type="NCBI Taxonomy" id="745819"/>
    <lineage>
        <taxon>Bacteria</taxon>
        <taxon>Bacillati</taxon>
        <taxon>Bacillota</taxon>
        <taxon>Bacilli</taxon>
        <taxon>Bacillales</taxon>
        <taxon>Bacillaceae</taxon>
        <taxon>Evansella</taxon>
    </lineage>
</organism>
<dbReference type="InterPro" id="IPR025441">
    <property type="entry name" value="DUF4181"/>
</dbReference>
<protein>
    <submittedName>
        <fullName evidence="2">DUF4181 domain-containing protein</fullName>
    </submittedName>
</protein>
<name>A0ABS6K1V7_9BACI</name>
<dbReference type="EMBL" id="JAHQCR010000076">
    <property type="protein sequence ID" value="MBU9723390.1"/>
    <property type="molecule type" value="Genomic_DNA"/>
</dbReference>
<accession>A0ABS6K1V7</accession>
<dbReference type="Pfam" id="PF13789">
    <property type="entry name" value="DUF4181"/>
    <property type="match status" value="1"/>
</dbReference>
<feature type="transmembrane region" description="Helical" evidence="1">
    <location>
        <begin position="72"/>
        <end position="91"/>
    </location>
</feature>
<evidence type="ECO:0000256" key="1">
    <source>
        <dbReference type="SAM" id="Phobius"/>
    </source>
</evidence>
<dbReference type="RefSeq" id="WP_088077046.1">
    <property type="nucleotide sequence ID" value="NZ_JAHQCR010000076.1"/>
</dbReference>
<reference evidence="2 3" key="1">
    <citation type="submission" date="2021-06" db="EMBL/GenBank/DDBJ databases">
        <title>Bacillus sp. RD4P76, an endophyte from a halophyte.</title>
        <authorList>
            <person name="Sun J.-Q."/>
        </authorList>
    </citation>
    <scope>NUCLEOTIDE SEQUENCE [LARGE SCALE GENOMIC DNA]</scope>
    <source>
        <strain evidence="2 3">JCM 17098</strain>
    </source>
</reference>
<keyword evidence="1" id="KW-0472">Membrane</keyword>
<feature type="transmembrane region" description="Helical" evidence="1">
    <location>
        <begin position="44"/>
        <end position="66"/>
    </location>
</feature>
<feature type="transmembrane region" description="Helical" evidence="1">
    <location>
        <begin position="103"/>
        <end position="124"/>
    </location>
</feature>
<evidence type="ECO:0000313" key="2">
    <source>
        <dbReference type="EMBL" id="MBU9723390.1"/>
    </source>
</evidence>
<feature type="transmembrane region" description="Helical" evidence="1">
    <location>
        <begin position="6"/>
        <end position="23"/>
    </location>
</feature>